<dbReference type="InterPro" id="IPR014720">
    <property type="entry name" value="dsRBD_dom"/>
</dbReference>
<keyword evidence="2" id="KW-0106">Calcium</keyword>
<protein>
    <submittedName>
        <fullName evidence="6">Putative calcium-binding protein CML20</fullName>
    </submittedName>
</protein>
<evidence type="ECO:0000259" key="4">
    <source>
        <dbReference type="PROSITE" id="PS50137"/>
    </source>
</evidence>
<accession>A0A0B2QIU1</accession>
<dbReference type="Gene3D" id="3.30.160.20">
    <property type="match status" value="1"/>
</dbReference>
<dbReference type="PROSITE" id="PS00018">
    <property type="entry name" value="EF_HAND_1"/>
    <property type="match status" value="1"/>
</dbReference>
<gene>
    <name evidence="6" type="ORF">glysoja_036725</name>
</gene>
<dbReference type="EMBL" id="KN658694">
    <property type="protein sequence ID" value="KHN19808.1"/>
    <property type="molecule type" value="Genomic_DNA"/>
</dbReference>
<dbReference type="FunFam" id="1.10.238.10:FF:000637">
    <property type="entry name" value="Putative calcium-binding protein CML20"/>
    <property type="match status" value="1"/>
</dbReference>
<dbReference type="GO" id="GO:0003723">
    <property type="term" value="F:RNA binding"/>
    <property type="evidence" value="ECO:0007669"/>
    <property type="project" value="UniProtKB-UniRule"/>
</dbReference>
<reference evidence="6" key="1">
    <citation type="submission" date="2014-07" db="EMBL/GenBank/DDBJ databases">
        <title>Identification of a novel salt tolerance gene in wild soybean by whole-genome sequencing.</title>
        <authorList>
            <person name="Lam H.-M."/>
            <person name="Qi X."/>
            <person name="Li M.-W."/>
            <person name="Liu X."/>
            <person name="Xie M."/>
            <person name="Ni M."/>
            <person name="Xu X."/>
        </authorList>
    </citation>
    <scope>NUCLEOTIDE SEQUENCE [LARGE SCALE GENOMIC DNA]</scope>
    <source>
        <tissue evidence="6">Root</tissue>
    </source>
</reference>
<keyword evidence="3" id="KW-0694">RNA-binding</keyword>
<dbReference type="Pfam" id="PF13499">
    <property type="entry name" value="EF-hand_7"/>
    <property type="match status" value="1"/>
</dbReference>
<dbReference type="InterPro" id="IPR018247">
    <property type="entry name" value="EF_Hand_1_Ca_BS"/>
</dbReference>
<dbReference type="SUPFAM" id="SSF47473">
    <property type="entry name" value="EF-hand"/>
    <property type="match status" value="1"/>
</dbReference>
<proteinExistence type="predicted"/>
<dbReference type="SUPFAM" id="SSF54768">
    <property type="entry name" value="dsRNA-binding domain-like"/>
    <property type="match status" value="1"/>
</dbReference>
<sequence length="235" mass="26565">MQAGSPHMPTFFSTVEVEGVEFHGKGGRSKKQSEENATKIAYIALKECGLNMHAAFSPIQIENKVVQSIYNSDIVKWIKNLKLEGESKRYNNIPRGHHHLTTQKKQEIREAFELFNTDGSGTIDAKDLNVAMRALGFEMTEELINQMKADLDKDGSGAIDYEEFEYVMTTKIGERDSKEGKISASDIKCIAKEPGQNFTNRDIQEMVDEADQDNCPEVSAEEFIRMLFDPPYYGH</sequence>
<dbReference type="Pfam" id="PF13833">
    <property type="entry name" value="EF-hand_8"/>
    <property type="match status" value="1"/>
</dbReference>
<feature type="domain" description="DRBM" evidence="4">
    <location>
        <begin position="1"/>
        <end position="47"/>
    </location>
</feature>
<keyword evidence="1" id="KW-0677">Repeat</keyword>
<dbReference type="GO" id="GO:0005509">
    <property type="term" value="F:calcium ion binding"/>
    <property type="evidence" value="ECO:0007669"/>
    <property type="project" value="InterPro"/>
</dbReference>
<dbReference type="Proteomes" id="UP000053555">
    <property type="component" value="Unassembled WGS sequence"/>
</dbReference>
<evidence type="ECO:0000256" key="2">
    <source>
        <dbReference type="ARBA" id="ARBA00022837"/>
    </source>
</evidence>
<dbReference type="AlphaFoldDB" id="A0A0B2QIU1"/>
<dbReference type="Gene3D" id="1.10.238.10">
    <property type="entry name" value="EF-hand"/>
    <property type="match status" value="2"/>
</dbReference>
<dbReference type="SMART" id="SM00054">
    <property type="entry name" value="EFh"/>
    <property type="match status" value="3"/>
</dbReference>
<dbReference type="InterPro" id="IPR011992">
    <property type="entry name" value="EF-hand-dom_pair"/>
</dbReference>
<dbReference type="InterPro" id="IPR002048">
    <property type="entry name" value="EF_hand_dom"/>
</dbReference>
<dbReference type="PROSITE" id="PS50222">
    <property type="entry name" value="EF_HAND_2"/>
    <property type="match status" value="2"/>
</dbReference>
<evidence type="ECO:0000313" key="6">
    <source>
        <dbReference type="EMBL" id="KHN19808.1"/>
    </source>
</evidence>
<dbReference type="PANTHER" id="PTHR23050">
    <property type="entry name" value="CALCIUM BINDING PROTEIN"/>
    <property type="match status" value="1"/>
</dbReference>
<evidence type="ECO:0000256" key="3">
    <source>
        <dbReference type="PROSITE-ProRule" id="PRU00266"/>
    </source>
</evidence>
<evidence type="ECO:0000259" key="5">
    <source>
        <dbReference type="PROSITE" id="PS50222"/>
    </source>
</evidence>
<feature type="domain" description="EF-hand" evidence="5">
    <location>
        <begin position="139"/>
        <end position="174"/>
    </location>
</feature>
<dbReference type="CDD" id="cd00051">
    <property type="entry name" value="EFh"/>
    <property type="match status" value="1"/>
</dbReference>
<dbReference type="PROSITE" id="PS50137">
    <property type="entry name" value="DS_RBD"/>
    <property type="match status" value="1"/>
</dbReference>
<evidence type="ECO:0000256" key="1">
    <source>
        <dbReference type="ARBA" id="ARBA00022737"/>
    </source>
</evidence>
<dbReference type="FunFam" id="1.10.238.10:FF:000256">
    <property type="entry name" value="probable calcium-binding protein CML20"/>
    <property type="match status" value="1"/>
</dbReference>
<organism evidence="6">
    <name type="scientific">Glycine soja</name>
    <name type="common">Wild soybean</name>
    <dbReference type="NCBI Taxonomy" id="3848"/>
    <lineage>
        <taxon>Eukaryota</taxon>
        <taxon>Viridiplantae</taxon>
        <taxon>Streptophyta</taxon>
        <taxon>Embryophyta</taxon>
        <taxon>Tracheophyta</taxon>
        <taxon>Spermatophyta</taxon>
        <taxon>Magnoliopsida</taxon>
        <taxon>eudicotyledons</taxon>
        <taxon>Gunneridae</taxon>
        <taxon>Pentapetalae</taxon>
        <taxon>rosids</taxon>
        <taxon>fabids</taxon>
        <taxon>Fabales</taxon>
        <taxon>Fabaceae</taxon>
        <taxon>Papilionoideae</taxon>
        <taxon>50 kb inversion clade</taxon>
        <taxon>NPAAA clade</taxon>
        <taxon>indigoferoid/millettioid clade</taxon>
        <taxon>Phaseoleae</taxon>
        <taxon>Glycine</taxon>
        <taxon>Glycine subgen. Soja</taxon>
    </lineage>
</organism>
<feature type="domain" description="EF-hand" evidence="5">
    <location>
        <begin position="103"/>
        <end position="138"/>
    </location>
</feature>
<name>A0A0B2QIU1_GLYSO</name>
<dbReference type="InterPro" id="IPR050145">
    <property type="entry name" value="Centrin_CML-like"/>
</dbReference>